<reference evidence="3" key="1">
    <citation type="submission" date="2020-02" db="EMBL/GenBank/DDBJ databases">
        <title>Genomic and physiological characterization of two novel Nitrospinaceae genera.</title>
        <authorList>
            <person name="Mueller A.J."/>
            <person name="Jung M.-Y."/>
            <person name="Strachan C.R."/>
            <person name="Herbold C.W."/>
            <person name="Kirkegaard R.H."/>
            <person name="Daims H."/>
        </authorList>
    </citation>
    <scope>NUCLEOTIDE SEQUENCE [LARGE SCALE GENOMIC DNA]</scope>
</reference>
<sequence>MNGNVALAENNGNDIIRQLEERIDRLERQEKKVKSASGGTTVTGISRSFNPAISANVLLRGTYNSEGNADSSKEVKTGMKVEEMELRFSSWVDTYLKADMTLAIEGTESIEIEETKAELLLDNNLSLTAGKFFTAFGKHNLLHTHAFPFIDAPLANEEIFGEEGLNEIGLGVNYLLPTSFFSELTFQFLEGDNAQFAAKFNDDFAYLGHSKNLWELNDETTMELGASYAYGKNSFNSIDYDETYLAGGDLTLKWSPAGRETYRSLVWQTELITSTREQVKTGVYTLAQYQFAKQWWIQGRYDHYEVKEDLAENKDRWSALLAFAPSEFSALRLQYNLLNQATEDEHQVFLQLNYTFGSHPAHNY</sequence>
<evidence type="ECO:0000313" key="2">
    <source>
        <dbReference type="EMBL" id="QPJ66221.1"/>
    </source>
</evidence>
<protein>
    <recommendedName>
        <fullName evidence="4">Phosphate-selective porin O and P</fullName>
    </recommendedName>
</protein>
<dbReference type="AlphaFoldDB" id="A0A7T0C455"/>
<dbReference type="SUPFAM" id="SSF56935">
    <property type="entry name" value="Porins"/>
    <property type="match status" value="1"/>
</dbReference>
<feature type="coiled-coil region" evidence="1">
    <location>
        <begin position="9"/>
        <end position="36"/>
    </location>
</feature>
<evidence type="ECO:0008006" key="4">
    <source>
        <dbReference type="Google" id="ProtNLM"/>
    </source>
</evidence>
<gene>
    <name evidence="2" type="ORF">G3M78_12785</name>
</gene>
<organism evidence="2 3">
    <name type="scientific">Candidatus Nitrohelix vancouverensis</name>
    <dbReference type="NCBI Taxonomy" id="2705534"/>
    <lineage>
        <taxon>Bacteria</taxon>
        <taxon>Pseudomonadati</taxon>
        <taxon>Nitrospinota/Tectimicrobiota group</taxon>
        <taxon>Nitrospinota</taxon>
        <taxon>Nitrospinia</taxon>
        <taxon>Nitrospinales</taxon>
        <taxon>Nitrospinaceae</taxon>
        <taxon>Candidatus Nitrohelix</taxon>
    </lineage>
</organism>
<proteinExistence type="predicted"/>
<dbReference type="KEGG" id="nva:G3M78_12785"/>
<evidence type="ECO:0000313" key="3">
    <source>
        <dbReference type="Proteomes" id="UP000594464"/>
    </source>
</evidence>
<dbReference type="Proteomes" id="UP000594464">
    <property type="component" value="Chromosome"/>
</dbReference>
<name>A0A7T0C455_9BACT</name>
<keyword evidence="1" id="KW-0175">Coiled coil</keyword>
<dbReference type="Gene3D" id="2.40.160.10">
    <property type="entry name" value="Porin"/>
    <property type="match status" value="1"/>
</dbReference>
<dbReference type="InterPro" id="IPR023614">
    <property type="entry name" value="Porin_dom_sf"/>
</dbReference>
<dbReference type="EMBL" id="CP048620">
    <property type="protein sequence ID" value="QPJ66221.1"/>
    <property type="molecule type" value="Genomic_DNA"/>
</dbReference>
<accession>A0A7T0C455</accession>
<evidence type="ECO:0000256" key="1">
    <source>
        <dbReference type="SAM" id="Coils"/>
    </source>
</evidence>